<dbReference type="EMBL" id="QXFY01002556">
    <property type="protein sequence ID" value="KAE9295634.1"/>
    <property type="molecule type" value="Genomic_DNA"/>
</dbReference>
<reference evidence="2 3" key="1">
    <citation type="submission" date="2018-09" db="EMBL/GenBank/DDBJ databases">
        <title>Genomic investigation of the strawberry pathogen Phytophthora fragariae indicates pathogenicity is determined by transcriptional variation in three key races.</title>
        <authorList>
            <person name="Adams T.M."/>
            <person name="Armitage A.D."/>
            <person name="Sobczyk M.K."/>
            <person name="Bates H.J."/>
            <person name="Dunwell J.M."/>
            <person name="Nellist C.F."/>
            <person name="Harrison R.J."/>
        </authorList>
    </citation>
    <scope>NUCLEOTIDE SEQUENCE [LARGE SCALE GENOMIC DNA]</scope>
    <source>
        <strain evidence="2 3">NOV-77</strain>
    </source>
</reference>
<dbReference type="Proteomes" id="UP000486351">
    <property type="component" value="Unassembled WGS sequence"/>
</dbReference>
<evidence type="ECO:0000313" key="3">
    <source>
        <dbReference type="Proteomes" id="UP000486351"/>
    </source>
</evidence>
<evidence type="ECO:0000313" key="2">
    <source>
        <dbReference type="EMBL" id="KAE9295634.1"/>
    </source>
</evidence>
<keyword evidence="1" id="KW-0732">Signal</keyword>
<dbReference type="AlphaFoldDB" id="A0A6G0QNG8"/>
<evidence type="ECO:0000256" key="1">
    <source>
        <dbReference type="SAM" id="SignalP"/>
    </source>
</evidence>
<sequence length="60" mass="6606">MKFWLKITVVHISGLPVATACIVSFDQVSLVDDPKPLITPSHCRLISIETSFSTVCQQTC</sequence>
<feature type="chain" id="PRO_5026208348" description="Secreted protein" evidence="1">
    <location>
        <begin position="21"/>
        <end position="60"/>
    </location>
</feature>
<protein>
    <recommendedName>
        <fullName evidence="4">Secreted protein</fullName>
    </recommendedName>
</protein>
<proteinExistence type="predicted"/>
<organism evidence="2 3">
    <name type="scientific">Phytophthora fragariae</name>
    <dbReference type="NCBI Taxonomy" id="53985"/>
    <lineage>
        <taxon>Eukaryota</taxon>
        <taxon>Sar</taxon>
        <taxon>Stramenopiles</taxon>
        <taxon>Oomycota</taxon>
        <taxon>Peronosporomycetes</taxon>
        <taxon>Peronosporales</taxon>
        <taxon>Peronosporaceae</taxon>
        <taxon>Phytophthora</taxon>
    </lineage>
</organism>
<comment type="caution">
    <text evidence="2">The sequence shown here is derived from an EMBL/GenBank/DDBJ whole genome shotgun (WGS) entry which is preliminary data.</text>
</comment>
<feature type="signal peptide" evidence="1">
    <location>
        <begin position="1"/>
        <end position="20"/>
    </location>
</feature>
<accession>A0A6G0QNG8</accession>
<evidence type="ECO:0008006" key="4">
    <source>
        <dbReference type="Google" id="ProtNLM"/>
    </source>
</evidence>
<dbReference type="PROSITE" id="PS51257">
    <property type="entry name" value="PROKAR_LIPOPROTEIN"/>
    <property type="match status" value="1"/>
</dbReference>
<name>A0A6G0QNG8_9STRA</name>
<gene>
    <name evidence="2" type="ORF">PF008_g24210</name>
</gene>